<keyword evidence="1" id="KW-1133">Transmembrane helix</keyword>
<dbReference type="InterPro" id="IPR002656">
    <property type="entry name" value="Acyl_transf_3_dom"/>
</dbReference>
<feature type="transmembrane region" description="Helical" evidence="1">
    <location>
        <begin position="211"/>
        <end position="229"/>
    </location>
</feature>
<feature type="transmembrane region" description="Helical" evidence="1">
    <location>
        <begin position="348"/>
        <end position="373"/>
    </location>
</feature>
<gene>
    <name evidence="3" type="ORF">GCM10025782_35310</name>
</gene>
<feature type="transmembrane region" description="Helical" evidence="1">
    <location>
        <begin position="315"/>
        <end position="333"/>
    </location>
</feature>
<dbReference type="PANTHER" id="PTHR23028:SF53">
    <property type="entry name" value="ACYL_TRANSF_3 DOMAIN-CONTAINING PROTEIN"/>
    <property type="match status" value="1"/>
</dbReference>
<feature type="transmembrane region" description="Helical" evidence="1">
    <location>
        <begin position="122"/>
        <end position="144"/>
    </location>
</feature>
<name>A0ABP8YM61_9MICO</name>
<dbReference type="RefSeq" id="WP_345505182.1">
    <property type="nucleotide sequence ID" value="NZ_BAABLO010000013.1"/>
</dbReference>
<keyword evidence="1" id="KW-0812">Transmembrane</keyword>
<feature type="transmembrane region" description="Helical" evidence="1">
    <location>
        <begin position="80"/>
        <end position="101"/>
    </location>
</feature>
<evidence type="ECO:0000313" key="4">
    <source>
        <dbReference type="Proteomes" id="UP001500556"/>
    </source>
</evidence>
<feature type="transmembrane region" description="Helical" evidence="1">
    <location>
        <begin position="265"/>
        <end position="282"/>
    </location>
</feature>
<feature type="domain" description="Acyltransferase 3" evidence="2">
    <location>
        <begin position="43"/>
        <end position="362"/>
    </location>
</feature>
<keyword evidence="1" id="KW-0472">Membrane</keyword>
<dbReference type="EMBL" id="BAABLO010000013">
    <property type="protein sequence ID" value="GAA4732906.1"/>
    <property type="molecule type" value="Genomic_DNA"/>
</dbReference>
<keyword evidence="4" id="KW-1185">Reference proteome</keyword>
<proteinExistence type="predicted"/>
<protein>
    <submittedName>
        <fullName evidence="3">Acyltransferase</fullName>
    </submittedName>
</protein>
<reference evidence="4" key="1">
    <citation type="journal article" date="2019" name="Int. J. Syst. Evol. Microbiol.">
        <title>The Global Catalogue of Microorganisms (GCM) 10K type strain sequencing project: providing services to taxonomists for standard genome sequencing and annotation.</title>
        <authorList>
            <consortium name="The Broad Institute Genomics Platform"/>
            <consortium name="The Broad Institute Genome Sequencing Center for Infectious Disease"/>
            <person name="Wu L."/>
            <person name="Ma J."/>
        </authorList>
    </citation>
    <scope>NUCLEOTIDE SEQUENCE [LARGE SCALE GENOMIC DNA]</scope>
    <source>
        <strain evidence="4">JCM 18961</strain>
    </source>
</reference>
<feature type="transmembrane region" description="Helical" evidence="1">
    <location>
        <begin position="235"/>
        <end position="256"/>
    </location>
</feature>
<dbReference type="GO" id="GO:0016746">
    <property type="term" value="F:acyltransferase activity"/>
    <property type="evidence" value="ECO:0007669"/>
    <property type="project" value="UniProtKB-KW"/>
</dbReference>
<dbReference type="Pfam" id="PF01757">
    <property type="entry name" value="Acyl_transf_3"/>
    <property type="match status" value="1"/>
</dbReference>
<dbReference type="PANTHER" id="PTHR23028">
    <property type="entry name" value="ACETYLTRANSFERASE"/>
    <property type="match status" value="1"/>
</dbReference>
<feature type="transmembrane region" description="Helical" evidence="1">
    <location>
        <begin position="41"/>
        <end position="60"/>
    </location>
</feature>
<evidence type="ECO:0000256" key="1">
    <source>
        <dbReference type="SAM" id="Phobius"/>
    </source>
</evidence>
<comment type="caution">
    <text evidence="3">The sequence shown here is derived from an EMBL/GenBank/DDBJ whole genome shotgun (WGS) entry which is preliminary data.</text>
</comment>
<sequence>MARGRAVLSPGAPEVEAGVEPVAAADRAPARPPAARRRPPLPALTGLRALAALWVVLFHYRTDLEALAPWLAPFDRLLAAGYLGVDLFFPLSGFVLAYNYADVLRSFSWRRTRAFVQNRFARVWPVHVITLHVDLAMAVAAGALGVGEGGHRRTGEAYVQNLFMVHNWWNDRPSFNGPAWSISSEWFAYLLSPLLFLAVGRVRRARTFLPLAALAYAAMLGTYALFALPNGNLEHLFFVRILGEFLGGAFLCLAWVRGGRSLRRLLPLLPLGLLVVALVPGASSGDYWMAPVLGVSVAALAASSGWTARWLSTTWMVAAGEASYCLYMTHYLLQPVVRGLRQWGDDAWWSAALALLAVIAALGAAAWLLHVAVERPARRRLYART</sequence>
<evidence type="ECO:0000313" key="3">
    <source>
        <dbReference type="EMBL" id="GAA4732906.1"/>
    </source>
</evidence>
<dbReference type="InterPro" id="IPR050879">
    <property type="entry name" value="Acyltransferase_3"/>
</dbReference>
<feature type="transmembrane region" description="Helical" evidence="1">
    <location>
        <begin position="288"/>
        <end position="308"/>
    </location>
</feature>
<keyword evidence="3" id="KW-0012">Acyltransferase</keyword>
<organism evidence="3 4">
    <name type="scientific">Pedococcus ginsenosidimutans</name>
    <dbReference type="NCBI Taxonomy" id="490570"/>
    <lineage>
        <taxon>Bacteria</taxon>
        <taxon>Bacillati</taxon>
        <taxon>Actinomycetota</taxon>
        <taxon>Actinomycetes</taxon>
        <taxon>Micrococcales</taxon>
        <taxon>Intrasporangiaceae</taxon>
        <taxon>Pedococcus</taxon>
    </lineage>
</organism>
<dbReference type="Proteomes" id="UP001500556">
    <property type="component" value="Unassembled WGS sequence"/>
</dbReference>
<keyword evidence="3" id="KW-0808">Transferase</keyword>
<feature type="transmembrane region" description="Helical" evidence="1">
    <location>
        <begin position="179"/>
        <end position="199"/>
    </location>
</feature>
<evidence type="ECO:0000259" key="2">
    <source>
        <dbReference type="Pfam" id="PF01757"/>
    </source>
</evidence>
<accession>A0ABP8YM61</accession>